<keyword evidence="2" id="KW-1185">Reference proteome</keyword>
<proteinExistence type="predicted"/>
<dbReference type="AlphaFoldDB" id="A0A2P6RY78"/>
<dbReference type="Proteomes" id="UP000238479">
    <property type="component" value="Chromosome 2"/>
</dbReference>
<name>A0A2P6RY78_ROSCH</name>
<reference evidence="1 2" key="1">
    <citation type="journal article" date="2018" name="Nat. Genet.">
        <title>The Rosa genome provides new insights in the design of modern roses.</title>
        <authorList>
            <person name="Bendahmane M."/>
        </authorList>
    </citation>
    <scope>NUCLEOTIDE SEQUENCE [LARGE SCALE GENOMIC DNA]</scope>
    <source>
        <strain evidence="2">cv. Old Blush</strain>
    </source>
</reference>
<dbReference type="Gramene" id="PRQ51381">
    <property type="protein sequence ID" value="PRQ51381"/>
    <property type="gene ID" value="RchiOBHm_Chr2g0143731"/>
</dbReference>
<sequence length="75" mass="8147">MVFDMVIGGCLAFNESWSTRITAPPTTRLWIGFMARVTELILATFYLNSQLPNFLGGDCSCPNEGGCLGLQGTLE</sequence>
<dbReference type="EMBL" id="PDCK01000040">
    <property type="protein sequence ID" value="PRQ51381.1"/>
    <property type="molecule type" value="Genomic_DNA"/>
</dbReference>
<gene>
    <name evidence="1" type="ORF">RchiOBHm_Chr2g0143731</name>
</gene>
<evidence type="ECO:0000313" key="1">
    <source>
        <dbReference type="EMBL" id="PRQ51381.1"/>
    </source>
</evidence>
<accession>A0A2P6RY78</accession>
<evidence type="ECO:0000313" key="2">
    <source>
        <dbReference type="Proteomes" id="UP000238479"/>
    </source>
</evidence>
<protein>
    <submittedName>
        <fullName evidence="1">Uncharacterized protein</fullName>
    </submittedName>
</protein>
<organism evidence="1 2">
    <name type="scientific">Rosa chinensis</name>
    <name type="common">China rose</name>
    <dbReference type="NCBI Taxonomy" id="74649"/>
    <lineage>
        <taxon>Eukaryota</taxon>
        <taxon>Viridiplantae</taxon>
        <taxon>Streptophyta</taxon>
        <taxon>Embryophyta</taxon>
        <taxon>Tracheophyta</taxon>
        <taxon>Spermatophyta</taxon>
        <taxon>Magnoliopsida</taxon>
        <taxon>eudicotyledons</taxon>
        <taxon>Gunneridae</taxon>
        <taxon>Pentapetalae</taxon>
        <taxon>rosids</taxon>
        <taxon>fabids</taxon>
        <taxon>Rosales</taxon>
        <taxon>Rosaceae</taxon>
        <taxon>Rosoideae</taxon>
        <taxon>Rosoideae incertae sedis</taxon>
        <taxon>Rosa</taxon>
    </lineage>
</organism>
<comment type="caution">
    <text evidence="1">The sequence shown here is derived from an EMBL/GenBank/DDBJ whole genome shotgun (WGS) entry which is preliminary data.</text>
</comment>